<evidence type="ECO:0000256" key="10">
    <source>
        <dbReference type="SAM" id="Coils"/>
    </source>
</evidence>
<evidence type="ECO:0000256" key="8">
    <source>
        <dbReference type="ARBA" id="ARBA00048040"/>
    </source>
</evidence>
<dbReference type="GO" id="GO:0003924">
    <property type="term" value="F:GTPase activity"/>
    <property type="evidence" value="ECO:0007669"/>
    <property type="project" value="InterPro"/>
</dbReference>
<accession>A0AA38M0C0</accession>
<feature type="coiled-coil region" evidence="10">
    <location>
        <begin position="290"/>
        <end position="324"/>
    </location>
</feature>
<dbReference type="InterPro" id="IPR030381">
    <property type="entry name" value="G_DYNAMIN_dom"/>
</dbReference>
<dbReference type="GO" id="GO:0031623">
    <property type="term" value="P:receptor internalization"/>
    <property type="evidence" value="ECO:0007669"/>
    <property type="project" value="TreeGrafter"/>
</dbReference>
<dbReference type="PRINTS" id="PR00195">
    <property type="entry name" value="DYNAMIN"/>
</dbReference>
<dbReference type="GO" id="GO:0005874">
    <property type="term" value="C:microtubule"/>
    <property type="evidence" value="ECO:0007669"/>
    <property type="project" value="UniProtKB-KW"/>
</dbReference>
<keyword evidence="2" id="KW-0254">Endocytosis</keyword>
<evidence type="ECO:0000256" key="6">
    <source>
        <dbReference type="ARBA" id="ARBA00023134"/>
    </source>
</evidence>
<keyword evidence="5" id="KW-0378">Hydrolase</keyword>
<organism evidence="13 14">
    <name type="scientific">Zophobas morio</name>
    <dbReference type="NCBI Taxonomy" id="2755281"/>
    <lineage>
        <taxon>Eukaryota</taxon>
        <taxon>Metazoa</taxon>
        <taxon>Ecdysozoa</taxon>
        <taxon>Arthropoda</taxon>
        <taxon>Hexapoda</taxon>
        <taxon>Insecta</taxon>
        <taxon>Pterygota</taxon>
        <taxon>Neoptera</taxon>
        <taxon>Endopterygota</taxon>
        <taxon>Coleoptera</taxon>
        <taxon>Polyphaga</taxon>
        <taxon>Cucujiformia</taxon>
        <taxon>Tenebrionidae</taxon>
        <taxon>Zophobas</taxon>
    </lineage>
</organism>
<dbReference type="GO" id="GO:0005525">
    <property type="term" value="F:GTP binding"/>
    <property type="evidence" value="ECO:0007669"/>
    <property type="project" value="UniProtKB-KW"/>
</dbReference>
<gene>
    <name evidence="13" type="ORF">Zmor_011791</name>
</gene>
<dbReference type="PROSITE" id="PS51388">
    <property type="entry name" value="GED"/>
    <property type="match status" value="1"/>
</dbReference>
<dbReference type="FunFam" id="3.40.50.300:FF:000045">
    <property type="entry name" value="dynamin-1 isoform X2"/>
    <property type="match status" value="1"/>
</dbReference>
<feature type="domain" description="Dynamin-type G" evidence="12">
    <location>
        <begin position="28"/>
        <end position="294"/>
    </location>
</feature>
<evidence type="ECO:0000256" key="5">
    <source>
        <dbReference type="ARBA" id="ARBA00022801"/>
    </source>
</evidence>
<comment type="catalytic activity">
    <reaction evidence="8">
        <text>GTP + H2O = GDP + phosphate + H(+)</text>
        <dbReference type="Rhea" id="RHEA:19669"/>
        <dbReference type="ChEBI" id="CHEBI:15377"/>
        <dbReference type="ChEBI" id="CHEBI:15378"/>
        <dbReference type="ChEBI" id="CHEBI:37565"/>
        <dbReference type="ChEBI" id="CHEBI:43474"/>
        <dbReference type="ChEBI" id="CHEBI:58189"/>
        <dbReference type="EC" id="3.6.5.5"/>
    </reaction>
</comment>
<dbReference type="InterPro" id="IPR027417">
    <property type="entry name" value="P-loop_NTPase"/>
</dbReference>
<keyword evidence="6 9" id="KW-0342">GTP-binding</keyword>
<dbReference type="AlphaFoldDB" id="A0AA38M0C0"/>
<dbReference type="PANTHER" id="PTHR11566">
    <property type="entry name" value="DYNAMIN"/>
    <property type="match status" value="1"/>
</dbReference>
<dbReference type="SUPFAM" id="SSF50729">
    <property type="entry name" value="PH domain-like"/>
    <property type="match status" value="1"/>
</dbReference>
<dbReference type="InterPro" id="IPR020850">
    <property type="entry name" value="GED_dom"/>
</dbReference>
<sequence>MNNRGLQDLIPVVNKLHDVFSRLGRPCPINLPQIAVVGGQSAGKSSVLESFVGKDFLPRGAGICTRRPLILQMYYQSGEEYGKFLHTKEKKYYNFEDIRKEIEAETDRVTGKNKNISPLPINLSIYSPNVLNLTLIDLPGLTKVAIGGQPRDIEKQINDMIMDFITKENCLILAVSPANIDLANSDALKMAKLVDPQGLRTIGVLTKLDLMDQGTDAREILTNQFLPLRRGYVGVVNRSQKEIDGKKGIQAALEAEMAFFRAHPAYRDLNNVGTKRLQCVLNQQLTNHIRDSLPDLKKALEDEIEKLEEECEQYKGLMFSASELRSIHYLFFKAQREYDEHQLRKEIATAVLNVKGVHSGVFTPDQAFTVSLQRQISHFLDPCIKCADEVLDELIEAFHSTSEAFLHYPVFRDALEDAVLSLLRAEHEKAVEQIKIFFSNETAYINTNHPDFIGFKEATQVAETTDPYDNSADLKCTSANVILRRVNALSRLFLVPGVNRKLLCNFQGFLTLSSGLIKNQFWFVLTSNHVSWYKKEAVAYINSHSHRKNEIELFKRDGEQRTSDRSSLILSCKAASDLDGWKAAFLRAGVLPCKSDDSNDDLRLKELSPLMEKQVEVIRNLVDSYANIVTNSVKDQIPKIIMYQMVVTLKDRFEALLDKLLEGNSAKVLLQESTEKKEQREKEFASLQLAREAMAIISEIKINTKYESVPPPIPDENDILSRLVQGTLLLLSNTPFCFLP</sequence>
<dbReference type="SUPFAM" id="SSF52540">
    <property type="entry name" value="P-loop containing nucleoside triphosphate hydrolases"/>
    <property type="match status" value="1"/>
</dbReference>
<evidence type="ECO:0000256" key="7">
    <source>
        <dbReference type="ARBA" id="ARBA00023175"/>
    </source>
</evidence>
<keyword evidence="3" id="KW-0493">Microtubule</keyword>
<dbReference type="InterPro" id="IPR000375">
    <property type="entry name" value="Dynamin_stalk"/>
</dbReference>
<dbReference type="InterPro" id="IPR045063">
    <property type="entry name" value="Dynamin_N"/>
</dbReference>
<reference evidence="13" key="1">
    <citation type="journal article" date="2023" name="G3 (Bethesda)">
        <title>Whole genome assemblies of Zophobas morio and Tenebrio molitor.</title>
        <authorList>
            <person name="Kaur S."/>
            <person name="Stinson S.A."/>
            <person name="diCenzo G.C."/>
        </authorList>
    </citation>
    <scope>NUCLEOTIDE SEQUENCE</scope>
    <source>
        <strain evidence="13">QUZm001</strain>
    </source>
</reference>
<evidence type="ECO:0000313" key="13">
    <source>
        <dbReference type="EMBL" id="KAJ3636266.1"/>
    </source>
</evidence>
<evidence type="ECO:0000256" key="3">
    <source>
        <dbReference type="ARBA" id="ARBA00022701"/>
    </source>
</evidence>
<dbReference type="InterPro" id="IPR022812">
    <property type="entry name" value="Dynamin"/>
</dbReference>
<dbReference type="SMART" id="SM00302">
    <property type="entry name" value="GED"/>
    <property type="match status" value="1"/>
</dbReference>
<evidence type="ECO:0000259" key="11">
    <source>
        <dbReference type="PROSITE" id="PS51388"/>
    </source>
</evidence>
<dbReference type="EC" id="3.6.5.5" evidence="1"/>
<evidence type="ECO:0000256" key="4">
    <source>
        <dbReference type="ARBA" id="ARBA00022741"/>
    </source>
</evidence>
<dbReference type="InterPro" id="IPR019762">
    <property type="entry name" value="Dynamin_GTPase_CS"/>
</dbReference>
<dbReference type="InterPro" id="IPR001401">
    <property type="entry name" value="Dynamin_GTPase"/>
</dbReference>
<dbReference type="Pfam" id="PF02212">
    <property type="entry name" value="GED"/>
    <property type="match status" value="1"/>
</dbReference>
<dbReference type="PROSITE" id="PS00410">
    <property type="entry name" value="G_DYNAMIN_1"/>
    <property type="match status" value="1"/>
</dbReference>
<dbReference type="Proteomes" id="UP001168821">
    <property type="component" value="Unassembled WGS sequence"/>
</dbReference>
<dbReference type="Gene3D" id="3.40.50.300">
    <property type="entry name" value="P-loop containing nucleotide triphosphate hydrolases"/>
    <property type="match status" value="1"/>
</dbReference>
<dbReference type="PROSITE" id="PS51718">
    <property type="entry name" value="G_DYNAMIN_2"/>
    <property type="match status" value="1"/>
</dbReference>
<dbReference type="Pfam" id="PF01031">
    <property type="entry name" value="Dynamin_M"/>
    <property type="match status" value="2"/>
</dbReference>
<keyword evidence="7" id="KW-0505">Motor protein</keyword>
<dbReference type="Pfam" id="PF00350">
    <property type="entry name" value="Dynamin_N"/>
    <property type="match status" value="1"/>
</dbReference>
<evidence type="ECO:0000256" key="2">
    <source>
        <dbReference type="ARBA" id="ARBA00022583"/>
    </source>
</evidence>
<evidence type="ECO:0000259" key="12">
    <source>
        <dbReference type="PROSITE" id="PS51718"/>
    </source>
</evidence>
<dbReference type="SMART" id="SM00053">
    <property type="entry name" value="DYNc"/>
    <property type="match status" value="1"/>
</dbReference>
<comment type="similarity">
    <text evidence="9">Belongs to the TRAFAC class dynamin-like GTPase superfamily. Dynamin/Fzo/YdjA family.</text>
</comment>
<dbReference type="InterPro" id="IPR003130">
    <property type="entry name" value="GED"/>
</dbReference>
<dbReference type="GO" id="GO:0008017">
    <property type="term" value="F:microtubule binding"/>
    <property type="evidence" value="ECO:0007669"/>
    <property type="project" value="TreeGrafter"/>
</dbReference>
<dbReference type="GO" id="GO:0005886">
    <property type="term" value="C:plasma membrane"/>
    <property type="evidence" value="ECO:0007669"/>
    <property type="project" value="TreeGrafter"/>
</dbReference>
<feature type="domain" description="GED" evidence="11">
    <location>
        <begin position="615"/>
        <end position="705"/>
    </location>
</feature>
<dbReference type="Gene3D" id="1.20.120.1240">
    <property type="entry name" value="Dynamin, middle domain"/>
    <property type="match status" value="2"/>
</dbReference>
<evidence type="ECO:0000313" key="14">
    <source>
        <dbReference type="Proteomes" id="UP001168821"/>
    </source>
</evidence>
<proteinExistence type="inferred from homology"/>
<name>A0AA38M0C0_9CUCU</name>
<evidence type="ECO:0000256" key="1">
    <source>
        <dbReference type="ARBA" id="ARBA00011980"/>
    </source>
</evidence>
<dbReference type="CDD" id="cd08771">
    <property type="entry name" value="DLP_1"/>
    <property type="match status" value="1"/>
</dbReference>
<comment type="caution">
    <text evidence="13">The sequence shown here is derived from an EMBL/GenBank/DDBJ whole genome shotgun (WGS) entry which is preliminary data.</text>
</comment>
<keyword evidence="4 9" id="KW-0547">Nucleotide-binding</keyword>
<dbReference type="GO" id="GO:0005737">
    <property type="term" value="C:cytoplasm"/>
    <property type="evidence" value="ECO:0007669"/>
    <property type="project" value="TreeGrafter"/>
</dbReference>
<dbReference type="PANTHER" id="PTHR11566:SF212">
    <property type="entry name" value="DYNAMIN"/>
    <property type="match status" value="1"/>
</dbReference>
<evidence type="ECO:0000256" key="9">
    <source>
        <dbReference type="RuleBase" id="RU003932"/>
    </source>
</evidence>
<protein>
    <recommendedName>
        <fullName evidence="1">dynamin GTPase</fullName>
        <ecNumber evidence="1">3.6.5.5</ecNumber>
    </recommendedName>
</protein>
<dbReference type="EMBL" id="JALNTZ010000319">
    <property type="protein sequence ID" value="KAJ3636266.1"/>
    <property type="molecule type" value="Genomic_DNA"/>
</dbReference>
<keyword evidence="14" id="KW-1185">Reference proteome</keyword>
<keyword evidence="10" id="KW-0175">Coiled coil</keyword>